<dbReference type="EMBL" id="CACRXK020003404">
    <property type="protein sequence ID" value="CAB3998645.1"/>
    <property type="molecule type" value="Genomic_DNA"/>
</dbReference>
<organism evidence="1 2">
    <name type="scientific">Paramuricea clavata</name>
    <name type="common">Red gorgonian</name>
    <name type="synonym">Violescent sea-whip</name>
    <dbReference type="NCBI Taxonomy" id="317549"/>
    <lineage>
        <taxon>Eukaryota</taxon>
        <taxon>Metazoa</taxon>
        <taxon>Cnidaria</taxon>
        <taxon>Anthozoa</taxon>
        <taxon>Octocorallia</taxon>
        <taxon>Malacalcyonacea</taxon>
        <taxon>Plexauridae</taxon>
        <taxon>Paramuricea</taxon>
    </lineage>
</organism>
<keyword evidence="2" id="KW-1185">Reference proteome</keyword>
<protein>
    <submittedName>
        <fullName evidence="1">Uncharacterized protein</fullName>
    </submittedName>
</protein>
<sequence>MEHLVNETRSFEQSALDAYKVTQDSSPEVELVHSNSVGNECEGRQWQREQEEIAWQRERQKREWECEERGFKLNQQEIELQKLQLES</sequence>
<dbReference type="Proteomes" id="UP001152795">
    <property type="component" value="Unassembled WGS sequence"/>
</dbReference>
<dbReference type="AlphaFoldDB" id="A0A7D9I7T8"/>
<evidence type="ECO:0000313" key="1">
    <source>
        <dbReference type="EMBL" id="CAB3998645.1"/>
    </source>
</evidence>
<proteinExistence type="predicted"/>
<comment type="caution">
    <text evidence="1">The sequence shown here is derived from an EMBL/GenBank/DDBJ whole genome shotgun (WGS) entry which is preliminary data.</text>
</comment>
<name>A0A7D9I7T8_PARCT</name>
<evidence type="ECO:0000313" key="2">
    <source>
        <dbReference type="Proteomes" id="UP001152795"/>
    </source>
</evidence>
<reference evidence="1" key="1">
    <citation type="submission" date="2020-04" db="EMBL/GenBank/DDBJ databases">
        <authorList>
            <person name="Alioto T."/>
            <person name="Alioto T."/>
            <person name="Gomez Garrido J."/>
        </authorList>
    </citation>
    <scope>NUCLEOTIDE SEQUENCE</scope>
    <source>
        <strain evidence="1">A484AB</strain>
    </source>
</reference>
<gene>
    <name evidence="1" type="ORF">PACLA_8A078055</name>
</gene>
<accession>A0A7D9I7T8</accession>